<name>A0ABR3GS05_9PEZI</name>
<protein>
    <recommendedName>
        <fullName evidence="4">Zn(2)-C6 fungal-type domain-containing protein</fullName>
    </recommendedName>
</protein>
<proteinExistence type="predicted"/>
<dbReference type="EMBL" id="JBBBZM010000019">
    <property type="protein sequence ID" value="KAL0638670.1"/>
    <property type="molecule type" value="Genomic_DNA"/>
</dbReference>
<accession>A0ABR3GS05</accession>
<evidence type="ECO:0008006" key="4">
    <source>
        <dbReference type="Google" id="ProtNLM"/>
    </source>
</evidence>
<evidence type="ECO:0000313" key="3">
    <source>
        <dbReference type="Proteomes" id="UP001447188"/>
    </source>
</evidence>
<organism evidence="2 3">
    <name type="scientific">Discina gigas</name>
    <dbReference type="NCBI Taxonomy" id="1032678"/>
    <lineage>
        <taxon>Eukaryota</taxon>
        <taxon>Fungi</taxon>
        <taxon>Dikarya</taxon>
        <taxon>Ascomycota</taxon>
        <taxon>Pezizomycotina</taxon>
        <taxon>Pezizomycetes</taxon>
        <taxon>Pezizales</taxon>
        <taxon>Discinaceae</taxon>
        <taxon>Discina</taxon>
    </lineage>
</organism>
<comment type="caution">
    <text evidence="2">The sequence shown here is derived from an EMBL/GenBank/DDBJ whole genome shotgun (WGS) entry which is preliminary data.</text>
</comment>
<dbReference type="Proteomes" id="UP001447188">
    <property type="component" value="Unassembled WGS sequence"/>
</dbReference>
<reference evidence="2 3" key="1">
    <citation type="submission" date="2024-02" db="EMBL/GenBank/DDBJ databases">
        <title>Discinaceae phylogenomics.</title>
        <authorList>
            <person name="Dirks A.C."/>
            <person name="James T.Y."/>
        </authorList>
    </citation>
    <scope>NUCLEOTIDE SEQUENCE [LARGE SCALE GENOMIC DNA]</scope>
    <source>
        <strain evidence="2 3">ACD0624</strain>
    </source>
</reference>
<feature type="compositionally biased region" description="Low complexity" evidence="1">
    <location>
        <begin position="1"/>
        <end position="13"/>
    </location>
</feature>
<gene>
    <name evidence="2" type="ORF">Q9L58_002248</name>
</gene>
<keyword evidence="3" id="KW-1185">Reference proteome</keyword>
<sequence length="360" mass="38046">MSNSSSSSSQSSSTRRKVHPNQLDQGTYDQGVEIGLSVGFHQGYQAALKGFLDTATTMQGIHRLPGMTTRNHSNILGGATVQSDAAGIDIATILRAAVEEAAAVAVHATVPNPVDIVETTTTTVGTTNLKRAPIKEWARVRVSTTAGPATAVHATTAEPTTATTVKTPAALKPATIVTPATATTVKTPADLKPVTTVTPATTAAHTIPKITPEGSKVSGSPEGDDAEPSDEQIVSECVQKIITGCRIVSVPLLSYFSRHHPPPSNSTRPSKRVKLSSPSHINWLIAMEETGKRQAVTRGMYMAGDVKVGGQSSRTKPRHTPCVRCKRVGATCIVLDARNERNLNTKSCSYCMRRGIACYS</sequence>
<evidence type="ECO:0000313" key="2">
    <source>
        <dbReference type="EMBL" id="KAL0638670.1"/>
    </source>
</evidence>
<feature type="region of interest" description="Disordered" evidence="1">
    <location>
        <begin position="210"/>
        <end position="229"/>
    </location>
</feature>
<evidence type="ECO:0000256" key="1">
    <source>
        <dbReference type="SAM" id="MobiDB-lite"/>
    </source>
</evidence>
<feature type="region of interest" description="Disordered" evidence="1">
    <location>
        <begin position="1"/>
        <end position="26"/>
    </location>
</feature>